<gene>
    <name evidence="1" type="ORF">KGQ19_26770</name>
</gene>
<reference evidence="1 2" key="1">
    <citation type="submission" date="2020-02" db="EMBL/GenBank/DDBJ databases">
        <title>Acidophilic actinobacteria isolated from forest soil.</title>
        <authorList>
            <person name="Golinska P."/>
        </authorList>
    </citation>
    <scope>NUCLEOTIDE SEQUENCE [LARGE SCALE GENOMIC DNA]</scope>
    <source>
        <strain evidence="1 2">NL8</strain>
    </source>
</reference>
<dbReference type="Proteomes" id="UP000730482">
    <property type="component" value="Unassembled WGS sequence"/>
</dbReference>
<accession>A0ABS5KWS6</accession>
<evidence type="ECO:0000313" key="2">
    <source>
        <dbReference type="Proteomes" id="UP000730482"/>
    </source>
</evidence>
<protein>
    <submittedName>
        <fullName evidence="1">Uncharacterized protein</fullName>
    </submittedName>
</protein>
<comment type="caution">
    <text evidence="1">The sequence shown here is derived from an EMBL/GenBank/DDBJ whole genome shotgun (WGS) entry which is preliminary data.</text>
</comment>
<keyword evidence="2" id="KW-1185">Reference proteome</keyword>
<name>A0ABS5KWS6_9ACTN</name>
<evidence type="ECO:0000313" key="1">
    <source>
        <dbReference type="EMBL" id="MBS2550479.1"/>
    </source>
</evidence>
<dbReference type="RefSeq" id="WP_212013359.1">
    <property type="nucleotide sequence ID" value="NZ_JAAFYZ010000104.1"/>
</dbReference>
<sequence>MQYLSTPSSSAVRAAMSAGLIGCMTTPNQGNRIPAGATWAADNGKFGRNYVGIMPGCPGCAGW</sequence>
<dbReference type="EMBL" id="JAAFYZ010000104">
    <property type="protein sequence ID" value="MBS2550479.1"/>
    <property type="molecule type" value="Genomic_DNA"/>
</dbReference>
<proteinExistence type="predicted"/>
<organism evidence="1 2">
    <name type="scientific">Catenulispora pinistramenti</name>
    <dbReference type="NCBI Taxonomy" id="2705254"/>
    <lineage>
        <taxon>Bacteria</taxon>
        <taxon>Bacillati</taxon>
        <taxon>Actinomycetota</taxon>
        <taxon>Actinomycetes</taxon>
        <taxon>Catenulisporales</taxon>
        <taxon>Catenulisporaceae</taxon>
        <taxon>Catenulispora</taxon>
    </lineage>
</organism>